<keyword evidence="5" id="KW-1185">Reference proteome</keyword>
<keyword evidence="1" id="KW-1133">Transmembrane helix</keyword>
<dbReference type="RefSeq" id="WP_092674348.1">
    <property type="nucleotide sequence ID" value="NZ_BMDN01000002.1"/>
</dbReference>
<feature type="transmembrane region" description="Helical" evidence="1">
    <location>
        <begin position="83"/>
        <end position="102"/>
    </location>
</feature>
<dbReference type="EMBL" id="LT629755">
    <property type="protein sequence ID" value="SDT30958.1"/>
    <property type="molecule type" value="Genomic_DNA"/>
</dbReference>
<evidence type="ECO:0000313" key="3">
    <source>
        <dbReference type="EMBL" id="SDT30958.1"/>
    </source>
</evidence>
<reference evidence="4" key="2">
    <citation type="submission" date="2016-10" db="EMBL/GenBank/DDBJ databases">
        <authorList>
            <person name="Varghese N."/>
            <person name="Submissions S."/>
        </authorList>
    </citation>
    <scope>NUCLEOTIDE SEQUENCE [LARGE SCALE GENOMIC DNA]</scope>
    <source>
        <strain evidence="4">CPCC 202695</strain>
    </source>
</reference>
<name>A0A1H1ZB60_9MICO</name>
<proteinExistence type="predicted"/>
<dbReference type="AlphaFoldDB" id="A0A1H1ZB60"/>
<protein>
    <submittedName>
        <fullName evidence="3">Uncharacterized protein</fullName>
    </submittedName>
</protein>
<evidence type="ECO:0000313" key="2">
    <source>
        <dbReference type="EMBL" id="MCP2367011.1"/>
    </source>
</evidence>
<reference evidence="3" key="1">
    <citation type="submission" date="2016-10" db="EMBL/GenBank/DDBJ databases">
        <authorList>
            <person name="de Groot N.N."/>
        </authorList>
    </citation>
    <scope>NUCLEOTIDE SEQUENCE [LARGE SCALE GENOMIC DNA]</scope>
    <source>
        <strain evidence="3">CPCC 202695</strain>
    </source>
</reference>
<keyword evidence="1" id="KW-0472">Membrane</keyword>
<dbReference type="EMBL" id="SODL02000002">
    <property type="protein sequence ID" value="MCP2367011.1"/>
    <property type="molecule type" value="Genomic_DNA"/>
</dbReference>
<feature type="transmembrane region" description="Helical" evidence="1">
    <location>
        <begin position="20"/>
        <end position="39"/>
    </location>
</feature>
<dbReference type="Proteomes" id="UP000893823">
    <property type="component" value="Unassembled WGS sequence"/>
</dbReference>
<accession>A0A1H1ZB60</accession>
<feature type="transmembrane region" description="Helical" evidence="1">
    <location>
        <begin position="51"/>
        <end position="71"/>
    </location>
</feature>
<evidence type="ECO:0000313" key="4">
    <source>
        <dbReference type="Proteomes" id="UP000199482"/>
    </source>
</evidence>
<dbReference type="Proteomes" id="UP000199482">
    <property type="component" value="Chromosome I"/>
</dbReference>
<organism evidence="3 4">
    <name type="scientific">Agromyces flavus</name>
    <dbReference type="NCBI Taxonomy" id="589382"/>
    <lineage>
        <taxon>Bacteria</taxon>
        <taxon>Bacillati</taxon>
        <taxon>Actinomycetota</taxon>
        <taxon>Actinomycetes</taxon>
        <taxon>Micrococcales</taxon>
        <taxon>Microbacteriaceae</taxon>
        <taxon>Agromyces</taxon>
    </lineage>
</organism>
<evidence type="ECO:0000256" key="1">
    <source>
        <dbReference type="SAM" id="Phobius"/>
    </source>
</evidence>
<keyword evidence="1" id="KW-0812">Transmembrane</keyword>
<dbReference type="STRING" id="589382.SAMN04489721_3090"/>
<evidence type="ECO:0000313" key="5">
    <source>
        <dbReference type="Proteomes" id="UP000893823"/>
    </source>
</evidence>
<reference evidence="2" key="3">
    <citation type="submission" date="2022-06" db="EMBL/GenBank/DDBJ databases">
        <title>Genomic Encyclopedia of Type Strains, Phase III (KMG-III): the genomes of soil and plant-associated and newly described type strains.</title>
        <authorList>
            <person name="Whitman W."/>
        </authorList>
    </citation>
    <scope>NUCLEOTIDE SEQUENCE</scope>
    <source>
        <strain evidence="2">CPCC 202695</strain>
    </source>
</reference>
<gene>
    <name evidence="2" type="ORF">BCL57_001165</name>
    <name evidence="3" type="ORF">SAMN04489721_3090</name>
</gene>
<sequence>MATDVEPVPPGAGARDGAGLLFIFGVLVAAMCGGLRMIADGAAGTDPTLDLWLWAAAIVTTFSTGGVIALVTREYQYHRRFGVGIALVAAAVLATTCVWFVIAAL</sequence>